<proteinExistence type="predicted"/>
<dbReference type="Proteomes" id="UP000276133">
    <property type="component" value="Unassembled WGS sequence"/>
</dbReference>
<sequence length="67" mass="7749">MMKNALNEFIEITHLVKEKDLPLKKTLPHNHNSFKALDKTVSNNSLDHYIDDFRVAGSLINKIIPNY</sequence>
<comment type="caution">
    <text evidence="1">The sequence shown here is derived from an EMBL/GenBank/DDBJ whole genome shotgun (WGS) entry which is preliminary data.</text>
</comment>
<protein>
    <submittedName>
        <fullName evidence="1">Uncharacterized protein</fullName>
    </submittedName>
</protein>
<evidence type="ECO:0000313" key="2">
    <source>
        <dbReference type="Proteomes" id="UP000276133"/>
    </source>
</evidence>
<name>A0A3M7R749_BRAPC</name>
<gene>
    <name evidence="1" type="ORF">BpHYR1_049096</name>
</gene>
<accession>A0A3M7R749</accession>
<evidence type="ECO:0000313" key="1">
    <source>
        <dbReference type="EMBL" id="RNA19397.1"/>
    </source>
</evidence>
<dbReference type="EMBL" id="REGN01004056">
    <property type="protein sequence ID" value="RNA19397.1"/>
    <property type="molecule type" value="Genomic_DNA"/>
</dbReference>
<dbReference type="AlphaFoldDB" id="A0A3M7R749"/>
<keyword evidence="2" id="KW-1185">Reference proteome</keyword>
<organism evidence="1 2">
    <name type="scientific">Brachionus plicatilis</name>
    <name type="common">Marine rotifer</name>
    <name type="synonym">Brachionus muelleri</name>
    <dbReference type="NCBI Taxonomy" id="10195"/>
    <lineage>
        <taxon>Eukaryota</taxon>
        <taxon>Metazoa</taxon>
        <taxon>Spiralia</taxon>
        <taxon>Gnathifera</taxon>
        <taxon>Rotifera</taxon>
        <taxon>Eurotatoria</taxon>
        <taxon>Monogononta</taxon>
        <taxon>Pseudotrocha</taxon>
        <taxon>Ploima</taxon>
        <taxon>Brachionidae</taxon>
        <taxon>Brachionus</taxon>
    </lineage>
</organism>
<reference evidence="1 2" key="1">
    <citation type="journal article" date="2018" name="Sci. Rep.">
        <title>Genomic signatures of local adaptation to the degree of environmental predictability in rotifers.</title>
        <authorList>
            <person name="Franch-Gras L."/>
            <person name="Hahn C."/>
            <person name="Garcia-Roger E.M."/>
            <person name="Carmona M.J."/>
            <person name="Serra M."/>
            <person name="Gomez A."/>
        </authorList>
    </citation>
    <scope>NUCLEOTIDE SEQUENCE [LARGE SCALE GENOMIC DNA]</scope>
    <source>
        <strain evidence="1">HYR1</strain>
    </source>
</reference>